<protein>
    <submittedName>
        <fullName evidence="1">Uncharacterized protein</fullName>
    </submittedName>
</protein>
<comment type="caution">
    <text evidence="1">The sequence shown here is derived from an EMBL/GenBank/DDBJ whole genome shotgun (WGS) entry which is preliminary data.</text>
</comment>
<sequence length="157" mass="17457">MRTPSSSKEGDATACSDFPFGRPTSAWLSLHLPPPPSPLRLRKLALLAGPDLLHEGESWLFLLVLIFCMRGRGLTCLLCTSKVAYDSPRAILRICYYPIPKNFAYQVHLFSSPLGLVHLQRLHPITLAFALHRLYSGTKKNLEKKKMAIAGVELSVS</sequence>
<organism evidence="1 2">
    <name type="scientific">Psophocarpus tetragonolobus</name>
    <name type="common">Winged bean</name>
    <name type="synonym">Dolichos tetragonolobus</name>
    <dbReference type="NCBI Taxonomy" id="3891"/>
    <lineage>
        <taxon>Eukaryota</taxon>
        <taxon>Viridiplantae</taxon>
        <taxon>Streptophyta</taxon>
        <taxon>Embryophyta</taxon>
        <taxon>Tracheophyta</taxon>
        <taxon>Spermatophyta</taxon>
        <taxon>Magnoliopsida</taxon>
        <taxon>eudicotyledons</taxon>
        <taxon>Gunneridae</taxon>
        <taxon>Pentapetalae</taxon>
        <taxon>rosids</taxon>
        <taxon>fabids</taxon>
        <taxon>Fabales</taxon>
        <taxon>Fabaceae</taxon>
        <taxon>Papilionoideae</taxon>
        <taxon>50 kb inversion clade</taxon>
        <taxon>NPAAA clade</taxon>
        <taxon>indigoferoid/millettioid clade</taxon>
        <taxon>Phaseoleae</taxon>
        <taxon>Psophocarpus</taxon>
    </lineage>
</organism>
<accession>A0AAN9SQM7</accession>
<gene>
    <name evidence="1" type="ORF">VNO78_10021</name>
</gene>
<evidence type="ECO:0000313" key="1">
    <source>
        <dbReference type="EMBL" id="KAK7398848.1"/>
    </source>
</evidence>
<reference evidence="1 2" key="1">
    <citation type="submission" date="2024-01" db="EMBL/GenBank/DDBJ databases">
        <title>The genomes of 5 underutilized Papilionoideae crops provide insights into root nodulation and disease resistanc.</title>
        <authorList>
            <person name="Jiang F."/>
        </authorList>
    </citation>
    <scope>NUCLEOTIDE SEQUENCE [LARGE SCALE GENOMIC DNA]</scope>
    <source>
        <strain evidence="1">DUOXIRENSHENG_FW03</strain>
        <tissue evidence="1">Leaves</tissue>
    </source>
</reference>
<dbReference type="EMBL" id="JAYMYS010000003">
    <property type="protein sequence ID" value="KAK7398848.1"/>
    <property type="molecule type" value="Genomic_DNA"/>
</dbReference>
<evidence type="ECO:0000313" key="2">
    <source>
        <dbReference type="Proteomes" id="UP001386955"/>
    </source>
</evidence>
<name>A0AAN9SQM7_PSOTE</name>
<dbReference type="AlphaFoldDB" id="A0AAN9SQM7"/>
<keyword evidence="2" id="KW-1185">Reference proteome</keyword>
<proteinExistence type="predicted"/>
<dbReference type="Proteomes" id="UP001386955">
    <property type="component" value="Unassembled WGS sequence"/>
</dbReference>